<comment type="subcellular location">
    <subcellularLocation>
        <location evidence="1">Nucleus</location>
    </subcellularLocation>
</comment>
<dbReference type="PANTHER" id="PTHR12900">
    <property type="entry name" value="MITOTIC AND DNA DAMAGE CHECKPOINT PROTEIN HUS1"/>
    <property type="match status" value="1"/>
</dbReference>
<evidence type="ECO:0000313" key="3">
    <source>
        <dbReference type="EMBL" id="KAK9845734.1"/>
    </source>
</evidence>
<dbReference type="GO" id="GO:0035861">
    <property type="term" value="C:site of double-strand break"/>
    <property type="evidence" value="ECO:0007669"/>
    <property type="project" value="TreeGrafter"/>
</dbReference>
<name>A0AAW1SHB2_9CHLO</name>
<dbReference type="PANTHER" id="PTHR12900:SF0">
    <property type="entry name" value="CHECKPOINT PROTEIN"/>
    <property type="match status" value="1"/>
</dbReference>
<gene>
    <name evidence="3" type="ORF">WJX81_000857</name>
</gene>
<dbReference type="GO" id="GO:0031573">
    <property type="term" value="P:mitotic intra-S DNA damage checkpoint signaling"/>
    <property type="evidence" value="ECO:0007669"/>
    <property type="project" value="TreeGrafter"/>
</dbReference>
<dbReference type="GO" id="GO:0044778">
    <property type="term" value="P:meiotic DNA integrity checkpoint signaling"/>
    <property type="evidence" value="ECO:0007669"/>
    <property type="project" value="TreeGrafter"/>
</dbReference>
<keyword evidence="4" id="KW-1185">Reference proteome</keyword>
<keyword evidence="2" id="KW-0539">Nucleus</keyword>
<reference evidence="3 4" key="1">
    <citation type="journal article" date="2024" name="Nat. Commun.">
        <title>Phylogenomics reveals the evolutionary origins of lichenization in chlorophyte algae.</title>
        <authorList>
            <person name="Puginier C."/>
            <person name="Libourel C."/>
            <person name="Otte J."/>
            <person name="Skaloud P."/>
            <person name="Haon M."/>
            <person name="Grisel S."/>
            <person name="Petersen M."/>
            <person name="Berrin J.G."/>
            <person name="Delaux P.M."/>
            <person name="Dal Grande F."/>
            <person name="Keller J."/>
        </authorList>
    </citation>
    <scope>NUCLEOTIDE SEQUENCE [LARGE SCALE GENOMIC DNA]</scope>
    <source>
        <strain evidence="3 4">SAG 245.80</strain>
    </source>
</reference>
<dbReference type="GO" id="GO:0033314">
    <property type="term" value="P:mitotic DNA replication checkpoint signaling"/>
    <property type="evidence" value="ECO:0007669"/>
    <property type="project" value="TreeGrafter"/>
</dbReference>
<sequence>MKFRAIISHDGLSILTQALLPALEKHGKTCQVLFGPEEVCLLQTTGDADGMHISITLGLEILFEPEEFRCESRHNNLIGFQCEVALFRRVLQAASMHATERLEVKLAMRKVPGSDESKPFLTFTCRGPNLHMVQDLPISRPHAPGEVDALLLSHTQGGAAGGGALCPLYLDLLPMAPRLLMTAAGLKAISGTLRLALARQGHLHLQVAGSGVQLATEVQGLLALPAAAADGAPALTHVTAEGRLREALASGDARTAVVQLKHFSRSLQSVLLTNPAQVLCGIAEGGGHVHLVMVYRSQHEDGGFDDKLSVSYRLPVREDG</sequence>
<protein>
    <recommendedName>
        <fullName evidence="5">Checkpoint protein</fullName>
    </recommendedName>
</protein>
<dbReference type="Gene3D" id="3.70.10.10">
    <property type="match status" value="1"/>
</dbReference>
<dbReference type="Pfam" id="PF04005">
    <property type="entry name" value="Hus1"/>
    <property type="match status" value="1"/>
</dbReference>
<comment type="caution">
    <text evidence="3">The sequence shown here is derived from an EMBL/GenBank/DDBJ whole genome shotgun (WGS) entry which is preliminary data.</text>
</comment>
<evidence type="ECO:0000313" key="4">
    <source>
        <dbReference type="Proteomes" id="UP001445335"/>
    </source>
</evidence>
<organism evidence="3 4">
    <name type="scientific">Elliptochloris bilobata</name>
    <dbReference type="NCBI Taxonomy" id="381761"/>
    <lineage>
        <taxon>Eukaryota</taxon>
        <taxon>Viridiplantae</taxon>
        <taxon>Chlorophyta</taxon>
        <taxon>core chlorophytes</taxon>
        <taxon>Trebouxiophyceae</taxon>
        <taxon>Trebouxiophyceae incertae sedis</taxon>
        <taxon>Elliptochloris clade</taxon>
        <taxon>Elliptochloris</taxon>
    </lineage>
</organism>
<dbReference type="GO" id="GO:0000724">
    <property type="term" value="P:double-strand break repair via homologous recombination"/>
    <property type="evidence" value="ECO:0007669"/>
    <property type="project" value="TreeGrafter"/>
</dbReference>
<dbReference type="EMBL" id="JALJOU010000002">
    <property type="protein sequence ID" value="KAK9845734.1"/>
    <property type="molecule type" value="Genomic_DNA"/>
</dbReference>
<dbReference type="GO" id="GO:0000723">
    <property type="term" value="P:telomere maintenance"/>
    <property type="evidence" value="ECO:0007669"/>
    <property type="project" value="TreeGrafter"/>
</dbReference>
<proteinExistence type="predicted"/>
<accession>A0AAW1SHB2</accession>
<dbReference type="InterPro" id="IPR007150">
    <property type="entry name" value="HUS1/Mec3"/>
</dbReference>
<evidence type="ECO:0000256" key="2">
    <source>
        <dbReference type="ARBA" id="ARBA00023242"/>
    </source>
</evidence>
<dbReference type="AlphaFoldDB" id="A0AAW1SHB2"/>
<evidence type="ECO:0008006" key="5">
    <source>
        <dbReference type="Google" id="ProtNLM"/>
    </source>
</evidence>
<dbReference type="GO" id="GO:0030896">
    <property type="term" value="C:checkpoint clamp complex"/>
    <property type="evidence" value="ECO:0007669"/>
    <property type="project" value="InterPro"/>
</dbReference>
<dbReference type="Proteomes" id="UP001445335">
    <property type="component" value="Unassembled WGS sequence"/>
</dbReference>
<evidence type="ECO:0000256" key="1">
    <source>
        <dbReference type="ARBA" id="ARBA00004123"/>
    </source>
</evidence>
<dbReference type="GO" id="GO:0006289">
    <property type="term" value="P:nucleotide-excision repair"/>
    <property type="evidence" value="ECO:0007669"/>
    <property type="project" value="TreeGrafter"/>
</dbReference>